<keyword evidence="2" id="KW-1185">Reference proteome</keyword>
<sequence length="87" mass="10071">MNIIESDVIQQTSCDGFNQLGMHSTATVIIVTHGRDRELAQINANKCDDVRTKTNKKKLRNNQMTEDGHEITVRTCEHEYKHEMNVW</sequence>
<proteinExistence type="predicted"/>
<evidence type="ECO:0000313" key="1">
    <source>
        <dbReference type="EMBL" id="KAK6744580.1"/>
    </source>
</evidence>
<evidence type="ECO:0000313" key="2">
    <source>
        <dbReference type="Proteomes" id="UP001303046"/>
    </source>
</evidence>
<reference evidence="1 2" key="1">
    <citation type="submission" date="2023-08" db="EMBL/GenBank/DDBJ databases">
        <title>A Necator americanus chromosomal reference genome.</title>
        <authorList>
            <person name="Ilik V."/>
            <person name="Petrzelkova K.J."/>
            <person name="Pardy F."/>
            <person name="Fuh T."/>
            <person name="Niatou-Singa F.S."/>
            <person name="Gouil Q."/>
            <person name="Baker L."/>
            <person name="Ritchie M.E."/>
            <person name="Jex A.R."/>
            <person name="Gazzola D."/>
            <person name="Li H."/>
            <person name="Toshio Fujiwara R."/>
            <person name="Zhan B."/>
            <person name="Aroian R.V."/>
            <person name="Pafco B."/>
            <person name="Schwarz E.M."/>
        </authorList>
    </citation>
    <scope>NUCLEOTIDE SEQUENCE [LARGE SCALE GENOMIC DNA]</scope>
    <source>
        <strain evidence="1 2">Aroian</strain>
        <tissue evidence="1">Whole animal</tissue>
    </source>
</reference>
<protein>
    <submittedName>
        <fullName evidence="1">Uncharacterized protein</fullName>
    </submittedName>
</protein>
<accession>A0ABR1D2U9</accession>
<dbReference type="Proteomes" id="UP001303046">
    <property type="component" value="Unassembled WGS sequence"/>
</dbReference>
<name>A0ABR1D2U9_NECAM</name>
<organism evidence="1 2">
    <name type="scientific">Necator americanus</name>
    <name type="common">Human hookworm</name>
    <dbReference type="NCBI Taxonomy" id="51031"/>
    <lineage>
        <taxon>Eukaryota</taxon>
        <taxon>Metazoa</taxon>
        <taxon>Ecdysozoa</taxon>
        <taxon>Nematoda</taxon>
        <taxon>Chromadorea</taxon>
        <taxon>Rhabditida</taxon>
        <taxon>Rhabditina</taxon>
        <taxon>Rhabditomorpha</taxon>
        <taxon>Strongyloidea</taxon>
        <taxon>Ancylostomatidae</taxon>
        <taxon>Bunostominae</taxon>
        <taxon>Necator</taxon>
    </lineage>
</organism>
<dbReference type="EMBL" id="JAVFWL010000003">
    <property type="protein sequence ID" value="KAK6744580.1"/>
    <property type="molecule type" value="Genomic_DNA"/>
</dbReference>
<comment type="caution">
    <text evidence="1">The sequence shown here is derived from an EMBL/GenBank/DDBJ whole genome shotgun (WGS) entry which is preliminary data.</text>
</comment>
<gene>
    <name evidence="1" type="primary">Necator_chrIII.g12119</name>
    <name evidence="1" type="ORF">RB195_011353</name>
</gene>